<dbReference type="Proteomes" id="UP000789860">
    <property type="component" value="Unassembled WGS sequence"/>
</dbReference>
<name>A0ACA9P0Z9_9GLOM</name>
<gene>
    <name evidence="1" type="ORF">SCALOS_LOCUS9975</name>
</gene>
<keyword evidence="2" id="KW-1185">Reference proteome</keyword>
<accession>A0ACA9P0Z9</accession>
<proteinExistence type="predicted"/>
<feature type="non-terminal residue" evidence="1">
    <location>
        <position position="264"/>
    </location>
</feature>
<evidence type="ECO:0000313" key="2">
    <source>
        <dbReference type="Proteomes" id="UP000789860"/>
    </source>
</evidence>
<evidence type="ECO:0000313" key="1">
    <source>
        <dbReference type="EMBL" id="CAG8687032.1"/>
    </source>
</evidence>
<organism evidence="1 2">
    <name type="scientific">Scutellospora calospora</name>
    <dbReference type="NCBI Taxonomy" id="85575"/>
    <lineage>
        <taxon>Eukaryota</taxon>
        <taxon>Fungi</taxon>
        <taxon>Fungi incertae sedis</taxon>
        <taxon>Mucoromycota</taxon>
        <taxon>Glomeromycotina</taxon>
        <taxon>Glomeromycetes</taxon>
        <taxon>Diversisporales</taxon>
        <taxon>Gigasporaceae</taxon>
        <taxon>Scutellospora</taxon>
    </lineage>
</organism>
<reference evidence="1" key="1">
    <citation type="submission" date="2021-06" db="EMBL/GenBank/DDBJ databases">
        <authorList>
            <person name="Kallberg Y."/>
            <person name="Tangrot J."/>
            <person name="Rosling A."/>
        </authorList>
    </citation>
    <scope>NUCLEOTIDE SEQUENCE</scope>
    <source>
        <strain evidence="1">AU212A</strain>
    </source>
</reference>
<protein>
    <submittedName>
        <fullName evidence="1">4407_t:CDS:1</fullName>
    </submittedName>
</protein>
<sequence>MASTILPDIVDPLNQVNDHQEELLSYSQPCFFNSDDKESDMEIDYMYAPFGRPPSRLGRHSDSMGSSSKKSRRKSSTTSLTRLKVDNSFLKNQNIKLLLELEHSRLTIQALKNIVNQKESTLQSFRNENQKAILKIRVLEALIFSKHAKDGSVIVRSGGGGCVNENGLSTSDKIVNHDINHDINRHTNLVENSDLPASYQDKQQQLNKKPKEKLSKKESSQFIKNPSPPPSPPSSPPSSSSSPQQSSQSSQSSIFRPQSILSSI</sequence>
<comment type="caution">
    <text evidence="1">The sequence shown here is derived from an EMBL/GenBank/DDBJ whole genome shotgun (WGS) entry which is preliminary data.</text>
</comment>
<dbReference type="EMBL" id="CAJVPM010034320">
    <property type="protein sequence ID" value="CAG8687032.1"/>
    <property type="molecule type" value="Genomic_DNA"/>
</dbReference>